<evidence type="ECO:0000313" key="3">
    <source>
        <dbReference type="Proteomes" id="UP000198282"/>
    </source>
</evidence>
<proteinExistence type="predicted"/>
<dbReference type="AlphaFoldDB" id="A0A239P2V7"/>
<keyword evidence="2" id="KW-0418">Kinase</keyword>
<dbReference type="Pfam" id="PF13671">
    <property type="entry name" value="AAA_33"/>
    <property type="match status" value="1"/>
</dbReference>
<name>A0A239P2V7_9ACTN</name>
<feature type="compositionally biased region" description="Polar residues" evidence="1">
    <location>
        <begin position="1"/>
        <end position="12"/>
    </location>
</feature>
<evidence type="ECO:0000256" key="1">
    <source>
        <dbReference type="SAM" id="MobiDB-lite"/>
    </source>
</evidence>
<evidence type="ECO:0000313" key="2">
    <source>
        <dbReference type="EMBL" id="SNT61053.1"/>
    </source>
</evidence>
<feature type="region of interest" description="Disordered" evidence="1">
    <location>
        <begin position="1"/>
        <end position="20"/>
    </location>
</feature>
<gene>
    <name evidence="2" type="ORF">SAMN05216276_108134</name>
</gene>
<dbReference type="RefSeq" id="WP_179282532.1">
    <property type="nucleotide sequence ID" value="NZ_FZOD01000081.1"/>
</dbReference>
<keyword evidence="3" id="KW-1185">Reference proteome</keyword>
<dbReference type="EMBL" id="FZOD01000081">
    <property type="protein sequence ID" value="SNT61053.1"/>
    <property type="molecule type" value="Genomic_DNA"/>
</dbReference>
<dbReference type="GO" id="GO:0016301">
    <property type="term" value="F:kinase activity"/>
    <property type="evidence" value="ECO:0007669"/>
    <property type="project" value="UniProtKB-KW"/>
</dbReference>
<keyword evidence="2" id="KW-0808">Transferase</keyword>
<reference evidence="2 3" key="1">
    <citation type="submission" date="2017-06" db="EMBL/GenBank/DDBJ databases">
        <authorList>
            <person name="Kim H.J."/>
            <person name="Triplett B.A."/>
        </authorList>
    </citation>
    <scope>NUCLEOTIDE SEQUENCE [LARGE SCALE GENOMIC DNA]</scope>
    <source>
        <strain evidence="2 3">CGMCC 4.2132</strain>
    </source>
</reference>
<organism evidence="2 3">
    <name type="scientific">Streptosporangium subroseum</name>
    <dbReference type="NCBI Taxonomy" id="106412"/>
    <lineage>
        <taxon>Bacteria</taxon>
        <taxon>Bacillati</taxon>
        <taxon>Actinomycetota</taxon>
        <taxon>Actinomycetes</taxon>
        <taxon>Streptosporangiales</taxon>
        <taxon>Streptosporangiaceae</taxon>
        <taxon>Streptosporangium</taxon>
    </lineage>
</organism>
<dbReference type="InterPro" id="IPR027417">
    <property type="entry name" value="P-loop_NTPase"/>
</dbReference>
<sequence>MQLKTTQHQGWTPSRLREHREAHGLTLEAAGERLRQAATRHGLSVPAANFQTLWGHEQGTVFPGPHYRRAYCLLYEATEPELGFRNPLPGESQKAEIVISDLPAPADPAADNAAAHVIEEAFTKVSVGGITADGSPQALLRSRVVDAWRRRHGGGSPKPILVLVGGYAGSGKTEFSRFLSDITGWAFLDKDSLTRCIVERLLVSLGGDPNDRHSDLYLKEVRPLEYRCLMEAAWDNLNVGTSAILSAPFITELKDEAWFTRLENRCAAKGIDVAAIWVRCDPESMREYIEFRGAARDAWKLGNWERYADGLDTDTSPPTAHVTVDNRLGSAISLADQTREALKRILT</sequence>
<protein>
    <submittedName>
        <fullName evidence="2">Predicted kinase</fullName>
    </submittedName>
</protein>
<dbReference type="Proteomes" id="UP000198282">
    <property type="component" value="Unassembled WGS sequence"/>
</dbReference>
<dbReference type="Gene3D" id="3.40.50.300">
    <property type="entry name" value="P-loop containing nucleotide triphosphate hydrolases"/>
    <property type="match status" value="1"/>
</dbReference>
<dbReference type="SUPFAM" id="SSF52540">
    <property type="entry name" value="P-loop containing nucleoside triphosphate hydrolases"/>
    <property type="match status" value="1"/>
</dbReference>
<dbReference type="InterPro" id="IPR001387">
    <property type="entry name" value="Cro/C1-type_HTH"/>
</dbReference>
<accession>A0A239P2V7</accession>
<dbReference type="CDD" id="cd00093">
    <property type="entry name" value="HTH_XRE"/>
    <property type="match status" value="1"/>
</dbReference>